<dbReference type="Gene3D" id="3.10.180.10">
    <property type="entry name" value="2,3-Dihydroxybiphenyl 1,2-Dioxygenase, domain 1"/>
    <property type="match status" value="1"/>
</dbReference>
<evidence type="ECO:0000313" key="3">
    <source>
        <dbReference type="Proteomes" id="UP000614261"/>
    </source>
</evidence>
<dbReference type="InterPro" id="IPR029068">
    <property type="entry name" value="Glyas_Bleomycin-R_OHBP_Dase"/>
</dbReference>
<name>A0ABQ1J1P4_9SPHN</name>
<protein>
    <recommendedName>
        <fullName evidence="1">VOC domain-containing protein</fullName>
    </recommendedName>
</protein>
<evidence type="ECO:0000259" key="1">
    <source>
        <dbReference type="PROSITE" id="PS51819"/>
    </source>
</evidence>
<keyword evidence="3" id="KW-1185">Reference proteome</keyword>
<accession>A0ABQ1J1P4</accession>
<dbReference type="EMBL" id="BMGD01000002">
    <property type="protein sequence ID" value="GGB57900.1"/>
    <property type="molecule type" value="Genomic_DNA"/>
</dbReference>
<dbReference type="PANTHER" id="PTHR36437">
    <property type="entry name" value="GLYOXALASE/BLEOMYCIN RESISTANCE PROTEIN/DIOXYGENASE"/>
    <property type="match status" value="1"/>
</dbReference>
<gene>
    <name evidence="2" type="ORF">GCM10010833_10850</name>
</gene>
<dbReference type="Pfam" id="PF00903">
    <property type="entry name" value="Glyoxalase"/>
    <property type="match status" value="1"/>
</dbReference>
<dbReference type="InterPro" id="IPR037523">
    <property type="entry name" value="VOC_core"/>
</dbReference>
<comment type="caution">
    <text evidence="2">The sequence shown here is derived from an EMBL/GenBank/DDBJ whole genome shotgun (WGS) entry which is preliminary data.</text>
</comment>
<feature type="domain" description="VOC" evidence="1">
    <location>
        <begin position="7"/>
        <end position="129"/>
    </location>
</feature>
<dbReference type="PANTHER" id="PTHR36437:SF2">
    <property type="entry name" value="GLYOXALASE_BLEOMYCIN RESISTANCE PROTEIN_DIOXYGENASE"/>
    <property type="match status" value="1"/>
</dbReference>
<evidence type="ECO:0000313" key="2">
    <source>
        <dbReference type="EMBL" id="GGB57900.1"/>
    </source>
</evidence>
<dbReference type="SUPFAM" id="SSF54593">
    <property type="entry name" value="Glyoxalase/Bleomycin resistance protein/Dihydroxybiphenyl dioxygenase"/>
    <property type="match status" value="1"/>
</dbReference>
<proteinExistence type="predicted"/>
<dbReference type="PROSITE" id="PS51819">
    <property type="entry name" value="VOC"/>
    <property type="match status" value="1"/>
</dbReference>
<sequence length="140" mass="15561">MGTERVRLAYTAFLVREYDEAIEWFVTALDWALLEDTDLGGGKRWVRVGARDGGELLLARATSPDQNAAVGKAAGGRVAFFVHTRDFDRDYARMLAAGVTFAETPRTEAYGRVVVFADLYGNRWDLIESRDNAVPDNGEI</sequence>
<dbReference type="Proteomes" id="UP000614261">
    <property type="component" value="Unassembled WGS sequence"/>
</dbReference>
<reference evidence="3" key="1">
    <citation type="journal article" date="2019" name="Int. J. Syst. Evol. Microbiol.">
        <title>The Global Catalogue of Microorganisms (GCM) 10K type strain sequencing project: providing services to taxonomists for standard genome sequencing and annotation.</title>
        <authorList>
            <consortium name="The Broad Institute Genomics Platform"/>
            <consortium name="The Broad Institute Genome Sequencing Center for Infectious Disease"/>
            <person name="Wu L."/>
            <person name="Ma J."/>
        </authorList>
    </citation>
    <scope>NUCLEOTIDE SEQUENCE [LARGE SCALE GENOMIC DNA]</scope>
    <source>
        <strain evidence="3">CGMCC 1.12851</strain>
    </source>
</reference>
<dbReference type="InterPro" id="IPR004360">
    <property type="entry name" value="Glyas_Fos-R_dOase_dom"/>
</dbReference>
<organism evidence="2 3">
    <name type="scientific">Blastomonas aquatica</name>
    <dbReference type="NCBI Taxonomy" id="1510276"/>
    <lineage>
        <taxon>Bacteria</taxon>
        <taxon>Pseudomonadati</taxon>
        <taxon>Pseudomonadota</taxon>
        <taxon>Alphaproteobacteria</taxon>
        <taxon>Sphingomonadales</taxon>
        <taxon>Sphingomonadaceae</taxon>
        <taxon>Blastomonas</taxon>
    </lineage>
</organism>